<accession>A0A3R9JYS9</accession>
<feature type="transmembrane region" description="Helical" evidence="1">
    <location>
        <begin position="134"/>
        <end position="153"/>
    </location>
</feature>
<reference evidence="2 3" key="1">
    <citation type="submission" date="2018-11" db="EMBL/GenBank/DDBJ databases">
        <title>Species Designations Belie Phenotypic and Genotypic Heterogeneity in Oral Streptococci.</title>
        <authorList>
            <person name="Velsko I."/>
        </authorList>
    </citation>
    <scope>NUCLEOTIDE SEQUENCE [LARGE SCALE GENOMIC DNA]</scope>
    <source>
        <strain evidence="2 3">KLC01</strain>
    </source>
</reference>
<feature type="transmembrane region" description="Helical" evidence="1">
    <location>
        <begin position="44"/>
        <end position="70"/>
    </location>
</feature>
<protein>
    <submittedName>
        <fullName evidence="2">Uncharacterized protein</fullName>
    </submittedName>
</protein>
<comment type="caution">
    <text evidence="2">The sequence shown here is derived from an EMBL/GenBank/DDBJ whole genome shotgun (WGS) entry which is preliminary data.</text>
</comment>
<evidence type="ECO:0000313" key="2">
    <source>
        <dbReference type="EMBL" id="RSI86824.1"/>
    </source>
</evidence>
<evidence type="ECO:0000256" key="1">
    <source>
        <dbReference type="SAM" id="Phobius"/>
    </source>
</evidence>
<sequence>MRSAIYWSIRDKILNFIFYIKKIRLKINSKWQLSKEYKSFRNILFARFISGAIKGFVLALLLGIVDRILLNFSVTTIIESNLLGDVILGELGVAGVILGLYCSNISSVYSTRYANAPEKIAIAFQYDHLTVRSLDVISSFIIYGTIILVELLLNYKVSWATVSVLIIWSILVVIYFGITGNRIYQLSDVFRLSDDAHLYLERVISKNLKHKIYVSDNSYQVYFRKVTSNRIELLKIIQKYGCNPDIADNSSVFNFMCKNLGLINKYWSIKQGLPKDSLWFRKKSKYQQWHLADNIEVLVALDTGTPLSTKEEADIYWFENELMAINKTCVNYLIKEKDFETVYSYLVVLDKICQSAIKYKEASYYLEHLDWINNIIQKSIEIQNKEENISFIAVVEYISVLYLNIILESRDYIKTLDIDKISKSIIDGIDTGKSFNSIETIRGRRDIDIFKKILLEINVEKQRITPVWLIKQYVAKEEFDYVNLLYDVVKEGIEHIYFLSNIIFEKKMYYEACILISKFYKYESELTIFLEFAKQLEIKLFSCHIDSEDSWEESRLDELKEKFREIKQDIPEMYRKCSSIFTVKNWDREGEFPDFLGECFNQISRDTIEAIVNSDKKQFKKNFEIITQIMPLYQEYIRLYFSKNKNSYRKEYVYYMITCPIVEWAQLGGLGIIWGEFFNDKEWSEIVKETSEIIFQNNNEENSKELAIQYTEYVNLRNQLRLMCFMNSRDLIEDKWNDYVVNAIKNTANMETENTMFETKIKTDSKLIKVFCPSILDDGFRTNPSELFWVICVNPLVPEEKRFHSSFSWEKKLND</sequence>
<dbReference type="EMBL" id="RJNW01000003">
    <property type="protein sequence ID" value="RSI86824.1"/>
    <property type="molecule type" value="Genomic_DNA"/>
</dbReference>
<name>A0A3R9JYS9_STRMT</name>
<proteinExistence type="predicted"/>
<dbReference type="Proteomes" id="UP000278063">
    <property type="component" value="Unassembled WGS sequence"/>
</dbReference>
<evidence type="ECO:0000313" key="3">
    <source>
        <dbReference type="Proteomes" id="UP000278063"/>
    </source>
</evidence>
<feature type="transmembrane region" description="Helical" evidence="1">
    <location>
        <begin position="159"/>
        <end position="178"/>
    </location>
</feature>
<keyword evidence="1" id="KW-0812">Transmembrane</keyword>
<keyword evidence="1" id="KW-1133">Transmembrane helix</keyword>
<gene>
    <name evidence="2" type="ORF">D8849_05925</name>
</gene>
<dbReference type="AlphaFoldDB" id="A0A3R9JYS9"/>
<organism evidence="2 3">
    <name type="scientific">Streptococcus mitis</name>
    <dbReference type="NCBI Taxonomy" id="28037"/>
    <lineage>
        <taxon>Bacteria</taxon>
        <taxon>Bacillati</taxon>
        <taxon>Bacillota</taxon>
        <taxon>Bacilli</taxon>
        <taxon>Lactobacillales</taxon>
        <taxon>Streptococcaceae</taxon>
        <taxon>Streptococcus</taxon>
        <taxon>Streptococcus mitis group</taxon>
    </lineage>
</organism>
<keyword evidence="1" id="KW-0472">Membrane</keyword>
<dbReference type="RefSeq" id="WP_125386509.1">
    <property type="nucleotide sequence ID" value="NZ_RJNW01000003.1"/>
</dbReference>